<gene>
    <name evidence="1" type="ORF">JMJ56_23175</name>
</gene>
<accession>A0ABS1UAG8</accession>
<comment type="caution">
    <text evidence="1">The sequence shown here is derived from an EMBL/GenBank/DDBJ whole genome shotgun (WGS) entry which is preliminary data.</text>
</comment>
<dbReference type="RefSeq" id="WP_202834148.1">
    <property type="nucleotide sequence ID" value="NZ_JAETWB010000019.1"/>
</dbReference>
<name>A0ABS1UAG8_9PROT</name>
<reference evidence="1 2" key="1">
    <citation type="submission" date="2021-01" db="EMBL/GenBank/DDBJ databases">
        <title>Belnapia mucosa sp. nov. and Belnapia arida sp. nov., isolated from the Tabernas Desert (Almeria, Spain).</title>
        <authorList>
            <person name="Molina-Menor E."/>
            <person name="Vidal-Verdu A."/>
            <person name="Calonge A."/>
            <person name="Satari L."/>
            <person name="Pereto J."/>
            <person name="Porcar M."/>
        </authorList>
    </citation>
    <scope>NUCLEOTIDE SEQUENCE [LARGE SCALE GENOMIC DNA]</scope>
    <source>
        <strain evidence="1 2">T18</strain>
    </source>
</reference>
<proteinExistence type="predicted"/>
<dbReference type="Proteomes" id="UP000660885">
    <property type="component" value="Unassembled WGS sequence"/>
</dbReference>
<organism evidence="1 2">
    <name type="scientific">Belnapia arida</name>
    <dbReference type="NCBI Taxonomy" id="2804533"/>
    <lineage>
        <taxon>Bacteria</taxon>
        <taxon>Pseudomonadati</taxon>
        <taxon>Pseudomonadota</taxon>
        <taxon>Alphaproteobacteria</taxon>
        <taxon>Acetobacterales</taxon>
        <taxon>Roseomonadaceae</taxon>
        <taxon>Belnapia</taxon>
    </lineage>
</organism>
<keyword evidence="2" id="KW-1185">Reference proteome</keyword>
<evidence type="ECO:0000313" key="1">
    <source>
        <dbReference type="EMBL" id="MBL6080919.1"/>
    </source>
</evidence>
<evidence type="ECO:0008006" key="3">
    <source>
        <dbReference type="Google" id="ProtNLM"/>
    </source>
</evidence>
<protein>
    <recommendedName>
        <fullName evidence="3">PE family protein</fullName>
    </recommendedName>
</protein>
<dbReference type="EMBL" id="JAETWB010000019">
    <property type="protein sequence ID" value="MBL6080919.1"/>
    <property type="molecule type" value="Genomic_DNA"/>
</dbReference>
<evidence type="ECO:0000313" key="2">
    <source>
        <dbReference type="Proteomes" id="UP000660885"/>
    </source>
</evidence>
<sequence>MLAFAAGTGGGSGGGDAGFGVLAFAAGAGGGSGAGEAGDVGGIALAINARSVPAVSK</sequence>